<dbReference type="PANTHER" id="PTHR46205">
    <property type="entry name" value="LOQUACIOUS, ISOFORM B"/>
    <property type="match status" value="1"/>
</dbReference>
<dbReference type="Proteomes" id="UP000475862">
    <property type="component" value="Unassembled WGS sequence"/>
</dbReference>
<accession>A0A6G0T3M7</accession>
<dbReference type="Gene3D" id="3.30.160.20">
    <property type="match status" value="1"/>
</dbReference>
<comment type="caution">
    <text evidence="4">The sequence shown here is derived from an EMBL/GenBank/DDBJ whole genome shotgun (WGS) entry which is preliminary data.</text>
</comment>
<evidence type="ECO:0000256" key="1">
    <source>
        <dbReference type="ARBA" id="ARBA00022884"/>
    </source>
</evidence>
<dbReference type="PROSITE" id="PS50137">
    <property type="entry name" value="DS_RBD"/>
    <property type="match status" value="1"/>
</dbReference>
<keyword evidence="5" id="KW-1185">Reference proteome</keyword>
<dbReference type="GO" id="GO:0005737">
    <property type="term" value="C:cytoplasm"/>
    <property type="evidence" value="ECO:0007669"/>
    <property type="project" value="TreeGrafter"/>
</dbReference>
<dbReference type="SUPFAM" id="SSF54768">
    <property type="entry name" value="dsRNA-binding domain-like"/>
    <property type="match status" value="2"/>
</dbReference>
<dbReference type="AlphaFoldDB" id="A0A6G0T3M7"/>
<organism evidence="4 5">
    <name type="scientific">Aphis glycines</name>
    <name type="common">Soybean aphid</name>
    <dbReference type="NCBI Taxonomy" id="307491"/>
    <lineage>
        <taxon>Eukaryota</taxon>
        <taxon>Metazoa</taxon>
        <taxon>Ecdysozoa</taxon>
        <taxon>Arthropoda</taxon>
        <taxon>Hexapoda</taxon>
        <taxon>Insecta</taxon>
        <taxon>Pterygota</taxon>
        <taxon>Neoptera</taxon>
        <taxon>Paraneoptera</taxon>
        <taxon>Hemiptera</taxon>
        <taxon>Sternorrhyncha</taxon>
        <taxon>Aphidomorpha</taxon>
        <taxon>Aphidoidea</taxon>
        <taxon>Aphididae</taxon>
        <taxon>Aphidini</taxon>
        <taxon>Aphis</taxon>
        <taxon>Aphis</taxon>
    </lineage>
</organism>
<protein>
    <recommendedName>
        <fullName evidence="3">DRBM domain-containing protein</fullName>
    </recommendedName>
</protein>
<dbReference type="GO" id="GO:0005634">
    <property type="term" value="C:nucleus"/>
    <property type="evidence" value="ECO:0007669"/>
    <property type="project" value="TreeGrafter"/>
</dbReference>
<feature type="domain" description="DRBM" evidence="3">
    <location>
        <begin position="62"/>
        <end position="133"/>
    </location>
</feature>
<evidence type="ECO:0000313" key="5">
    <source>
        <dbReference type="Proteomes" id="UP000475862"/>
    </source>
</evidence>
<dbReference type="GO" id="GO:0070578">
    <property type="term" value="C:RISC-loading complex"/>
    <property type="evidence" value="ECO:0007669"/>
    <property type="project" value="TreeGrafter"/>
</dbReference>
<dbReference type="PANTHER" id="PTHR46205:SF3">
    <property type="entry name" value="LOQUACIOUS, ISOFORM B"/>
    <property type="match status" value="1"/>
</dbReference>
<dbReference type="InterPro" id="IPR014720">
    <property type="entry name" value="dsRBD_dom"/>
</dbReference>
<evidence type="ECO:0000256" key="2">
    <source>
        <dbReference type="PROSITE-ProRule" id="PRU00266"/>
    </source>
</evidence>
<gene>
    <name evidence="4" type="ORF">AGLY_015095</name>
</gene>
<dbReference type="InterPro" id="IPR051247">
    <property type="entry name" value="RLC_Component"/>
</dbReference>
<keyword evidence="1 2" id="KW-0694">RNA-binding</keyword>
<dbReference type="EMBL" id="VYZN01000066">
    <property type="protein sequence ID" value="KAE9524507.1"/>
    <property type="molecule type" value="Genomic_DNA"/>
</dbReference>
<reference evidence="4 5" key="1">
    <citation type="submission" date="2019-08" db="EMBL/GenBank/DDBJ databases">
        <title>The genome of the soybean aphid Biotype 1, its phylome, world population structure and adaptation to the North American continent.</title>
        <authorList>
            <person name="Giordano R."/>
            <person name="Donthu R.K."/>
            <person name="Hernandez A.G."/>
            <person name="Wright C.L."/>
            <person name="Zimin A.V."/>
        </authorList>
    </citation>
    <scope>NUCLEOTIDE SEQUENCE [LARGE SCALE GENOMIC DNA]</scope>
    <source>
        <tissue evidence="4">Whole aphids</tissue>
    </source>
</reference>
<dbReference type="GO" id="GO:0030422">
    <property type="term" value="P:siRNA processing"/>
    <property type="evidence" value="ECO:0007669"/>
    <property type="project" value="TreeGrafter"/>
</dbReference>
<sequence length="225" mass="25582">MPNVGKSLGTYGYGSSSNEATNDAANRFLDKLTFISEIDDYLLNSTNPPCLESTVKLAQSINYIGKLQELCVARAWNVKEYEYCQNIEGEYNNKEHFFTVICSARPYKSKGVGKTKKIAKNQTAYSMLNQININQHKTNNTYSSNERGKMNKMENEKLGLSISIIDKNEILCTITTVYHINSDGMFKNYMGILQDICMAHGWKLLKYEYHKENNKYSVIICSVGL</sequence>
<dbReference type="GO" id="GO:0016442">
    <property type="term" value="C:RISC complex"/>
    <property type="evidence" value="ECO:0007669"/>
    <property type="project" value="TreeGrafter"/>
</dbReference>
<dbReference type="OrthoDB" id="10056847at2759"/>
<evidence type="ECO:0000259" key="3">
    <source>
        <dbReference type="PROSITE" id="PS50137"/>
    </source>
</evidence>
<dbReference type="GO" id="GO:0070920">
    <property type="term" value="P:regulation of regulatory ncRNA processing"/>
    <property type="evidence" value="ECO:0007669"/>
    <property type="project" value="TreeGrafter"/>
</dbReference>
<dbReference type="GO" id="GO:0035197">
    <property type="term" value="F:siRNA binding"/>
    <property type="evidence" value="ECO:0007669"/>
    <property type="project" value="TreeGrafter"/>
</dbReference>
<proteinExistence type="predicted"/>
<dbReference type="GO" id="GO:0003725">
    <property type="term" value="F:double-stranded RNA binding"/>
    <property type="evidence" value="ECO:0007669"/>
    <property type="project" value="TreeGrafter"/>
</dbReference>
<name>A0A6G0T3M7_APHGL</name>
<dbReference type="Pfam" id="PF00035">
    <property type="entry name" value="dsrm"/>
    <property type="match status" value="1"/>
</dbReference>
<evidence type="ECO:0000313" key="4">
    <source>
        <dbReference type="EMBL" id="KAE9524507.1"/>
    </source>
</evidence>